<protein>
    <recommendedName>
        <fullName evidence="4">DUF5666 domain-containing protein</fullName>
    </recommendedName>
</protein>
<accession>A0A1G2C566</accession>
<comment type="caution">
    <text evidence="2">The sequence shown here is derived from an EMBL/GenBank/DDBJ whole genome shotgun (WGS) entry which is preliminary data.</text>
</comment>
<evidence type="ECO:0000313" key="2">
    <source>
        <dbReference type="EMBL" id="OGY96261.1"/>
    </source>
</evidence>
<dbReference type="Proteomes" id="UP000176648">
    <property type="component" value="Unassembled WGS sequence"/>
</dbReference>
<feature type="signal peptide" evidence="1">
    <location>
        <begin position="1"/>
        <end position="22"/>
    </location>
</feature>
<reference evidence="2 3" key="1">
    <citation type="journal article" date="2016" name="Nat. Commun.">
        <title>Thousands of microbial genomes shed light on interconnected biogeochemical processes in an aquifer system.</title>
        <authorList>
            <person name="Anantharaman K."/>
            <person name="Brown C.T."/>
            <person name="Hug L.A."/>
            <person name="Sharon I."/>
            <person name="Castelle C.J."/>
            <person name="Probst A.J."/>
            <person name="Thomas B.C."/>
            <person name="Singh A."/>
            <person name="Wilkins M.J."/>
            <person name="Karaoz U."/>
            <person name="Brodie E.L."/>
            <person name="Williams K.H."/>
            <person name="Hubbard S.S."/>
            <person name="Banfield J.F."/>
        </authorList>
    </citation>
    <scope>NUCLEOTIDE SEQUENCE [LARGE SCALE GENOMIC DNA]</scope>
</reference>
<dbReference type="EMBL" id="MHKU01000039">
    <property type="protein sequence ID" value="OGY96261.1"/>
    <property type="molecule type" value="Genomic_DNA"/>
</dbReference>
<feature type="chain" id="PRO_5009582224" description="DUF5666 domain-containing protein" evidence="1">
    <location>
        <begin position="23"/>
        <end position="144"/>
    </location>
</feature>
<dbReference type="PROSITE" id="PS51257">
    <property type="entry name" value="PROKAR_LIPOPROTEIN"/>
    <property type="match status" value="1"/>
</dbReference>
<evidence type="ECO:0000313" key="3">
    <source>
        <dbReference type="Proteomes" id="UP000176648"/>
    </source>
</evidence>
<organism evidence="2 3">
    <name type="scientific">Candidatus Liptonbacteria bacterium GWB1_49_6</name>
    <dbReference type="NCBI Taxonomy" id="1798644"/>
    <lineage>
        <taxon>Bacteria</taxon>
        <taxon>Candidatus Liptoniibacteriota</taxon>
    </lineage>
</organism>
<name>A0A1G2C566_9BACT</name>
<proteinExistence type="predicted"/>
<dbReference type="AlphaFoldDB" id="A0A1G2C566"/>
<evidence type="ECO:0000256" key="1">
    <source>
        <dbReference type="SAM" id="SignalP"/>
    </source>
</evidence>
<gene>
    <name evidence="2" type="ORF">A2122_00635</name>
</gene>
<evidence type="ECO:0008006" key="4">
    <source>
        <dbReference type="Google" id="ProtNLM"/>
    </source>
</evidence>
<dbReference type="STRING" id="1798644.A2122_00635"/>
<keyword evidence="1" id="KW-0732">Signal</keyword>
<sequence>MKTIWKSALAMLVLIVASGCGPSEELVTVMSEKRAETGTVISREHRDKEYLNPLDNINPMSDIDPFFNMKKGRFVTMTPEKNLVEVQTSVGNVVWNDKILFGALDVGDKVNVEIVPRYKVTRDRKTGVVLSKVLMGHRISPALK</sequence>